<evidence type="ECO:0000256" key="10">
    <source>
        <dbReference type="ARBA" id="ARBA00022840"/>
    </source>
</evidence>
<organism evidence="13 14">
    <name type="scientific">Rarispira pelagica</name>
    <dbReference type="NCBI Taxonomy" id="3141764"/>
    <lineage>
        <taxon>Bacteria</taxon>
        <taxon>Pseudomonadati</taxon>
        <taxon>Spirochaetota</taxon>
        <taxon>Spirochaetia</taxon>
        <taxon>Winmispirales</taxon>
        <taxon>Winmispiraceae</taxon>
        <taxon>Rarispira</taxon>
    </lineage>
</organism>
<keyword evidence="9" id="KW-0274">FAD</keyword>
<sequence>MQYVKDWYEFCSTKNNYNGEGTALTIGVFDGVHRGHTALLEAIKRTALRTVVVTFDKNPEELLFKHKRNRINTLRQKYNYLKSKNIDDIIVIDFSHEFSKIRGDVFIRTLIDKLNIKHLCLGQDFRCGYNLDTDIDTISGLFYNVVNIEIVEDVRYKDNKISSSLIRKEIEKGNLLLVNELLGREYCFDFYGIEPDSFEEYIVFPVEKIVQVMPPKGKYYVDITHNMCDFYPSMMRIEEKGVFFDKKNIQDTSIAEVRIKYTL</sequence>
<evidence type="ECO:0000259" key="12">
    <source>
        <dbReference type="Pfam" id="PF06574"/>
    </source>
</evidence>
<evidence type="ECO:0000256" key="11">
    <source>
        <dbReference type="ARBA" id="ARBA00049494"/>
    </source>
</evidence>
<dbReference type="Pfam" id="PF06574">
    <property type="entry name" value="FAD_syn"/>
    <property type="match status" value="1"/>
</dbReference>
<dbReference type="SUPFAM" id="SSF52374">
    <property type="entry name" value="Nucleotidylyl transferase"/>
    <property type="match status" value="1"/>
</dbReference>
<dbReference type="InterPro" id="IPR023468">
    <property type="entry name" value="Riboflavin_kinase"/>
</dbReference>
<comment type="catalytic activity">
    <reaction evidence="11">
        <text>FMN + ATP + H(+) = FAD + diphosphate</text>
        <dbReference type="Rhea" id="RHEA:17237"/>
        <dbReference type="ChEBI" id="CHEBI:15378"/>
        <dbReference type="ChEBI" id="CHEBI:30616"/>
        <dbReference type="ChEBI" id="CHEBI:33019"/>
        <dbReference type="ChEBI" id="CHEBI:57692"/>
        <dbReference type="ChEBI" id="CHEBI:58210"/>
        <dbReference type="EC" id="2.7.7.2"/>
    </reaction>
</comment>
<dbReference type="PANTHER" id="PTHR22749:SF6">
    <property type="entry name" value="RIBOFLAVIN KINASE"/>
    <property type="match status" value="1"/>
</dbReference>
<reference evidence="13 14" key="1">
    <citation type="submission" date="2024-03" db="EMBL/GenBank/DDBJ databases">
        <title>Ignisphaera cupida sp. nov., a hyperthermophilic hydrolytic archaeon from a hot spring of Kamchatka, and proposal of Ignisphaeraceae fam. nov.</title>
        <authorList>
            <person name="Podosokorskaya O.A."/>
            <person name="Elcheninov A.G."/>
            <person name="Maltseva A.I."/>
            <person name="Zayulina K.S."/>
            <person name="Novikov A."/>
            <person name="Merkel A.Y."/>
        </authorList>
    </citation>
    <scope>NUCLEOTIDE SEQUENCE [LARGE SCALE GENOMIC DNA]</scope>
    <source>
        <strain evidence="13 14">38H-sp</strain>
    </source>
</reference>
<comment type="similarity">
    <text evidence="2">Belongs to the RibF family.</text>
</comment>
<protein>
    <recommendedName>
        <fullName evidence="3">FAD synthase</fullName>
        <ecNumber evidence="3">2.7.7.2</ecNumber>
    </recommendedName>
</protein>
<keyword evidence="14" id="KW-1185">Reference proteome</keyword>
<feature type="domain" description="FAD synthetase" evidence="12">
    <location>
        <begin position="20"/>
        <end position="164"/>
    </location>
</feature>
<evidence type="ECO:0000313" key="13">
    <source>
        <dbReference type="EMBL" id="MEM5947810.1"/>
    </source>
</evidence>
<evidence type="ECO:0000256" key="1">
    <source>
        <dbReference type="ARBA" id="ARBA00004726"/>
    </source>
</evidence>
<keyword evidence="4" id="KW-0285">Flavoprotein</keyword>
<evidence type="ECO:0000256" key="4">
    <source>
        <dbReference type="ARBA" id="ARBA00022630"/>
    </source>
</evidence>
<dbReference type="PANTHER" id="PTHR22749">
    <property type="entry name" value="RIBOFLAVIN KINASE/FMN ADENYLYLTRANSFERASE"/>
    <property type="match status" value="1"/>
</dbReference>
<comment type="caution">
    <text evidence="13">The sequence shown here is derived from an EMBL/GenBank/DDBJ whole genome shotgun (WGS) entry which is preliminary data.</text>
</comment>
<keyword evidence="7" id="KW-0548">Nucleotidyltransferase</keyword>
<dbReference type="RefSeq" id="WP_420069260.1">
    <property type="nucleotide sequence ID" value="NZ_JBCHKQ010000002.1"/>
</dbReference>
<gene>
    <name evidence="13" type="ORF">WKV44_04555</name>
</gene>
<evidence type="ECO:0000256" key="7">
    <source>
        <dbReference type="ARBA" id="ARBA00022695"/>
    </source>
</evidence>
<evidence type="ECO:0000256" key="2">
    <source>
        <dbReference type="ARBA" id="ARBA00010214"/>
    </source>
</evidence>
<proteinExistence type="inferred from homology"/>
<comment type="pathway">
    <text evidence="1">Cofactor biosynthesis; FAD biosynthesis; FAD from FMN: step 1/1.</text>
</comment>
<dbReference type="CDD" id="cd02064">
    <property type="entry name" value="FAD_synthetase_N"/>
    <property type="match status" value="1"/>
</dbReference>
<evidence type="ECO:0000256" key="5">
    <source>
        <dbReference type="ARBA" id="ARBA00022643"/>
    </source>
</evidence>
<evidence type="ECO:0000256" key="8">
    <source>
        <dbReference type="ARBA" id="ARBA00022741"/>
    </source>
</evidence>
<dbReference type="InterPro" id="IPR015864">
    <property type="entry name" value="FAD_synthase"/>
</dbReference>
<keyword evidence="5" id="KW-0288">FMN</keyword>
<accession>A0ABU9UAW1</accession>
<dbReference type="EC" id="2.7.7.2" evidence="3"/>
<name>A0ABU9UAW1_9SPIR</name>
<keyword evidence="10" id="KW-0067">ATP-binding</keyword>
<keyword evidence="6" id="KW-0808">Transferase</keyword>
<evidence type="ECO:0000256" key="3">
    <source>
        <dbReference type="ARBA" id="ARBA00012393"/>
    </source>
</evidence>
<keyword evidence="8" id="KW-0547">Nucleotide-binding</keyword>
<evidence type="ECO:0000256" key="6">
    <source>
        <dbReference type="ARBA" id="ARBA00022679"/>
    </source>
</evidence>
<evidence type="ECO:0000313" key="14">
    <source>
        <dbReference type="Proteomes" id="UP001466331"/>
    </source>
</evidence>
<dbReference type="Proteomes" id="UP001466331">
    <property type="component" value="Unassembled WGS sequence"/>
</dbReference>
<dbReference type="InterPro" id="IPR014729">
    <property type="entry name" value="Rossmann-like_a/b/a_fold"/>
</dbReference>
<evidence type="ECO:0000256" key="9">
    <source>
        <dbReference type="ARBA" id="ARBA00022827"/>
    </source>
</evidence>
<dbReference type="Gene3D" id="3.40.50.620">
    <property type="entry name" value="HUPs"/>
    <property type="match status" value="1"/>
</dbReference>
<dbReference type="EMBL" id="JBCHKQ010000002">
    <property type="protein sequence ID" value="MEM5947810.1"/>
    <property type="molecule type" value="Genomic_DNA"/>
</dbReference>